<reference evidence="1 2" key="1">
    <citation type="submission" date="2015-08" db="EMBL/GenBank/DDBJ databases">
        <title>Complete genome sequence of Sulfurifustis variabilis.</title>
        <authorList>
            <person name="Miura A."/>
            <person name="Kojima H."/>
            <person name="Fukui M."/>
        </authorList>
    </citation>
    <scope>NUCLEOTIDE SEQUENCE [LARGE SCALE GENOMIC DNA]</scope>
    <source>
        <strain evidence="2">skN76</strain>
    </source>
</reference>
<gene>
    <name evidence="1" type="ORF">SVA_1209</name>
</gene>
<keyword evidence="2" id="KW-1185">Reference proteome</keyword>
<dbReference type="AlphaFoldDB" id="A0A1B4V8L7"/>
<name>A0A1B4V8L7_9GAMM</name>
<dbReference type="Proteomes" id="UP000218899">
    <property type="component" value="Chromosome"/>
</dbReference>
<dbReference type="EMBL" id="AP014936">
    <property type="protein sequence ID" value="BAU47784.1"/>
    <property type="molecule type" value="Genomic_DNA"/>
</dbReference>
<accession>A0A1B4V8L7</accession>
<evidence type="ECO:0000313" key="1">
    <source>
        <dbReference type="EMBL" id="BAU47784.1"/>
    </source>
</evidence>
<organism evidence="1 2">
    <name type="scientific">Sulfurifustis variabilis</name>
    <dbReference type="NCBI Taxonomy" id="1675686"/>
    <lineage>
        <taxon>Bacteria</taxon>
        <taxon>Pseudomonadati</taxon>
        <taxon>Pseudomonadota</taxon>
        <taxon>Gammaproteobacteria</taxon>
        <taxon>Acidiferrobacterales</taxon>
        <taxon>Acidiferrobacteraceae</taxon>
        <taxon>Sulfurifustis</taxon>
    </lineage>
</organism>
<dbReference type="KEGG" id="sva:SVA_1209"/>
<protein>
    <submittedName>
        <fullName evidence="1">Uncharacterized protein</fullName>
    </submittedName>
</protein>
<evidence type="ECO:0000313" key="2">
    <source>
        <dbReference type="Proteomes" id="UP000218899"/>
    </source>
</evidence>
<sequence>MRVLGLHLLTGQLRFSVLEGTKTQPLLKDKGRLVTTDPEDVPALMDWYDSQFRQLINSHNPDKLSYRLTLDPKKDQLFCSEFPLGILNLIAHQKSLPISNYTSRSFTPSRLGLPKNADIYAHCDSVFGEHPPYWDKNQKNSLLVAWFEL</sequence>
<proteinExistence type="predicted"/>